<dbReference type="AlphaFoldDB" id="A0A239J4S4"/>
<keyword evidence="2" id="KW-0408">Iron</keyword>
<sequence>MVKKRGVVTFDENRCKGCELCITVCPVKIVKMNKDRINVKGYYPATVEKMEKCIACGNCATICPDIVITIETKE</sequence>
<organism evidence="5 6">
    <name type="scientific">Anaerovirgula multivorans</name>
    <dbReference type="NCBI Taxonomy" id="312168"/>
    <lineage>
        <taxon>Bacteria</taxon>
        <taxon>Bacillati</taxon>
        <taxon>Bacillota</taxon>
        <taxon>Clostridia</taxon>
        <taxon>Peptostreptococcales</taxon>
        <taxon>Natronincolaceae</taxon>
        <taxon>Anaerovirgula</taxon>
    </lineage>
</organism>
<evidence type="ECO:0000256" key="2">
    <source>
        <dbReference type="ARBA" id="ARBA00023004"/>
    </source>
</evidence>
<dbReference type="PANTHER" id="PTHR43122:SF2">
    <property type="entry name" value="FERREDOXIN SUBUNIT OF PYRUVATE:FLAVODOXIN OXIDOREDUCTASE"/>
    <property type="match status" value="1"/>
</dbReference>
<evidence type="ECO:0000313" key="5">
    <source>
        <dbReference type="EMBL" id="SNT01026.1"/>
    </source>
</evidence>
<dbReference type="RefSeq" id="WP_089284863.1">
    <property type="nucleotide sequence ID" value="NZ_FZOJ01000033.1"/>
</dbReference>
<dbReference type="Gene3D" id="3.30.70.3270">
    <property type="match status" value="1"/>
</dbReference>
<dbReference type="SUPFAM" id="SSF54862">
    <property type="entry name" value="4Fe-4S ferredoxins"/>
    <property type="match status" value="1"/>
</dbReference>
<keyword evidence="6" id="KW-1185">Reference proteome</keyword>
<accession>A0A239J4S4</accession>
<keyword evidence="1" id="KW-0479">Metal-binding</keyword>
<evidence type="ECO:0000259" key="4">
    <source>
        <dbReference type="PROSITE" id="PS51379"/>
    </source>
</evidence>
<dbReference type="GO" id="GO:0051536">
    <property type="term" value="F:iron-sulfur cluster binding"/>
    <property type="evidence" value="ECO:0007669"/>
    <property type="project" value="UniProtKB-KW"/>
</dbReference>
<evidence type="ECO:0000313" key="6">
    <source>
        <dbReference type="Proteomes" id="UP000198304"/>
    </source>
</evidence>
<protein>
    <submittedName>
        <fullName evidence="5">2-oxoglutarate ferredoxin oxidoreductase subunit delta</fullName>
    </submittedName>
</protein>
<evidence type="ECO:0000256" key="1">
    <source>
        <dbReference type="ARBA" id="ARBA00022723"/>
    </source>
</evidence>
<dbReference type="Proteomes" id="UP000198304">
    <property type="component" value="Unassembled WGS sequence"/>
</dbReference>
<dbReference type="Gene3D" id="3.30.70.20">
    <property type="match status" value="1"/>
</dbReference>
<name>A0A239J4S4_9FIRM</name>
<dbReference type="InterPro" id="IPR017896">
    <property type="entry name" value="4Fe4S_Fe-S-bd"/>
</dbReference>
<gene>
    <name evidence="5" type="ORF">SAMN05446037_103328</name>
</gene>
<dbReference type="Pfam" id="PF13237">
    <property type="entry name" value="Fer4_10"/>
    <property type="match status" value="1"/>
</dbReference>
<dbReference type="InterPro" id="IPR017900">
    <property type="entry name" value="4Fe4S_Fe_S_CS"/>
</dbReference>
<feature type="domain" description="4Fe-4S ferredoxin-type" evidence="4">
    <location>
        <begin position="43"/>
        <end position="73"/>
    </location>
</feature>
<feature type="domain" description="4Fe-4S ferredoxin-type" evidence="4">
    <location>
        <begin position="6"/>
        <end position="35"/>
    </location>
</feature>
<reference evidence="5 6" key="1">
    <citation type="submission" date="2017-06" db="EMBL/GenBank/DDBJ databases">
        <authorList>
            <person name="Kim H.J."/>
            <person name="Triplett B.A."/>
        </authorList>
    </citation>
    <scope>NUCLEOTIDE SEQUENCE [LARGE SCALE GENOMIC DNA]</scope>
    <source>
        <strain evidence="5 6">SCA</strain>
    </source>
</reference>
<keyword evidence="3" id="KW-0411">Iron-sulfur</keyword>
<dbReference type="EMBL" id="FZOJ01000033">
    <property type="protein sequence ID" value="SNT01026.1"/>
    <property type="molecule type" value="Genomic_DNA"/>
</dbReference>
<dbReference type="PROSITE" id="PS00198">
    <property type="entry name" value="4FE4S_FER_1"/>
    <property type="match status" value="2"/>
</dbReference>
<dbReference type="PROSITE" id="PS51379">
    <property type="entry name" value="4FE4S_FER_2"/>
    <property type="match status" value="2"/>
</dbReference>
<proteinExistence type="predicted"/>
<evidence type="ECO:0000256" key="3">
    <source>
        <dbReference type="ARBA" id="ARBA00023014"/>
    </source>
</evidence>
<dbReference type="GO" id="GO:0046872">
    <property type="term" value="F:metal ion binding"/>
    <property type="evidence" value="ECO:0007669"/>
    <property type="project" value="UniProtKB-KW"/>
</dbReference>
<dbReference type="OrthoDB" id="9804603at2"/>
<dbReference type="PANTHER" id="PTHR43122">
    <property type="entry name" value="FERREDOXIN SUBUNIT OF PYRUVATE:FLAVODOXIN OXIDOREDUCTASE-RELATED"/>
    <property type="match status" value="1"/>
</dbReference>